<organism evidence="2">
    <name type="scientific">viral metagenome</name>
    <dbReference type="NCBI Taxonomy" id="1070528"/>
    <lineage>
        <taxon>unclassified sequences</taxon>
        <taxon>metagenomes</taxon>
        <taxon>organismal metagenomes</taxon>
    </lineage>
</organism>
<proteinExistence type="predicted"/>
<keyword evidence="1" id="KW-1133">Transmembrane helix</keyword>
<dbReference type="EMBL" id="MN738770">
    <property type="protein sequence ID" value="QHS83960.1"/>
    <property type="molecule type" value="Genomic_DNA"/>
</dbReference>
<keyword evidence="1" id="KW-0812">Transmembrane</keyword>
<protein>
    <submittedName>
        <fullName evidence="2">Uncharacterized protein</fullName>
    </submittedName>
</protein>
<name>A0A6C0AX78_9ZZZZ</name>
<evidence type="ECO:0000313" key="2">
    <source>
        <dbReference type="EMBL" id="QHS83960.1"/>
    </source>
</evidence>
<reference evidence="2" key="1">
    <citation type="journal article" date="2020" name="Nature">
        <title>Giant virus diversity and host interactions through global metagenomics.</title>
        <authorList>
            <person name="Schulz F."/>
            <person name="Roux S."/>
            <person name="Paez-Espino D."/>
            <person name="Jungbluth S."/>
            <person name="Walsh D.A."/>
            <person name="Denef V.J."/>
            <person name="McMahon K.D."/>
            <person name="Konstantinidis K.T."/>
            <person name="Eloe-Fadrosh E.A."/>
            <person name="Kyrpides N.C."/>
            <person name="Woyke T."/>
        </authorList>
    </citation>
    <scope>NUCLEOTIDE SEQUENCE</scope>
    <source>
        <strain evidence="2">GVMAG-S-ERX555965-48</strain>
    </source>
</reference>
<dbReference type="AlphaFoldDB" id="A0A6C0AX78"/>
<accession>A0A6C0AX78</accession>
<evidence type="ECO:0000256" key="1">
    <source>
        <dbReference type="SAM" id="Phobius"/>
    </source>
</evidence>
<feature type="transmembrane region" description="Helical" evidence="1">
    <location>
        <begin position="50"/>
        <end position="69"/>
    </location>
</feature>
<sequence length="70" mass="8342">MAFENIMKKYINIDVPLDEIRKRVKLVSQEIETINGNEEETLKKMNMHRLIYMFLTILMVVFLILSVNLI</sequence>
<keyword evidence="1" id="KW-0472">Membrane</keyword>